<accession>A0A4R1QIF8</accession>
<dbReference type="Proteomes" id="UP000295658">
    <property type="component" value="Unassembled WGS sequence"/>
</dbReference>
<comment type="caution">
    <text evidence="1">The sequence shown here is derived from an EMBL/GenBank/DDBJ whole genome shotgun (WGS) entry which is preliminary data.</text>
</comment>
<dbReference type="AlphaFoldDB" id="A0A4R1QIF8"/>
<keyword evidence="2" id="KW-1185">Reference proteome</keyword>
<reference evidence="1 2" key="1">
    <citation type="submission" date="2019-03" db="EMBL/GenBank/DDBJ databases">
        <title>Genomic Encyclopedia of Type Strains, Phase IV (KMG-IV): sequencing the most valuable type-strain genomes for metagenomic binning, comparative biology and taxonomic classification.</title>
        <authorList>
            <person name="Goeker M."/>
        </authorList>
    </citation>
    <scope>NUCLEOTIDE SEQUENCE [LARGE SCALE GENOMIC DNA]</scope>
    <source>
        <strain evidence="1 2">DSM 24979</strain>
    </source>
</reference>
<sequence>MRNNPIIHRVYFEGELDMLLRKLPKERMEAHMERDAHALFPLLDEWEKKGVLKEANHDVIMSVIRAYYFALIHEQQICLDWNDERIDAA</sequence>
<gene>
    <name evidence="1" type="ORF">EDD69_101284</name>
</gene>
<organism evidence="1 2">
    <name type="scientific">Thermolongibacillus altinsuensis</name>
    <dbReference type="NCBI Taxonomy" id="575256"/>
    <lineage>
        <taxon>Bacteria</taxon>
        <taxon>Bacillati</taxon>
        <taxon>Bacillota</taxon>
        <taxon>Bacilli</taxon>
        <taxon>Bacillales</taxon>
        <taxon>Anoxybacillaceae</taxon>
        <taxon>Thermolongibacillus</taxon>
    </lineage>
</organism>
<evidence type="ECO:0000313" key="1">
    <source>
        <dbReference type="EMBL" id="TCL53276.1"/>
    </source>
</evidence>
<proteinExistence type="predicted"/>
<dbReference type="EMBL" id="SLUL01000001">
    <property type="protein sequence ID" value="TCL53276.1"/>
    <property type="molecule type" value="Genomic_DNA"/>
</dbReference>
<name>A0A4R1QIF8_9BACL</name>
<evidence type="ECO:0000313" key="2">
    <source>
        <dbReference type="Proteomes" id="UP000295658"/>
    </source>
</evidence>
<protein>
    <submittedName>
        <fullName evidence="1">Uncharacterized protein</fullName>
    </submittedName>
</protein>